<dbReference type="GO" id="GO:0016491">
    <property type="term" value="F:oxidoreductase activity"/>
    <property type="evidence" value="ECO:0007669"/>
    <property type="project" value="UniProtKB-ARBA"/>
</dbReference>
<gene>
    <name evidence="2" type="ORF">E2636_14160</name>
</gene>
<proteinExistence type="predicted"/>
<dbReference type="GO" id="GO:0005829">
    <property type="term" value="C:cytosol"/>
    <property type="evidence" value="ECO:0007669"/>
    <property type="project" value="TreeGrafter"/>
</dbReference>
<feature type="domain" description="Cysteine-rich" evidence="1">
    <location>
        <begin position="3"/>
        <end position="83"/>
    </location>
</feature>
<dbReference type="PANTHER" id="PTHR30296:SF0">
    <property type="entry name" value="LACTATE UTILIZATION PROTEIN A"/>
    <property type="match status" value="1"/>
</dbReference>
<dbReference type="RefSeq" id="WP_134210778.1">
    <property type="nucleotide sequence ID" value="NZ_CP038015.1"/>
</dbReference>
<dbReference type="KEGG" id="panc:E2636_14160"/>
<feature type="domain" description="Cysteine-rich" evidence="1">
    <location>
        <begin position="133"/>
        <end position="216"/>
    </location>
</feature>
<sequence>MKVALFITCLADAFYPKVGMSVVNVLQKLGVEVEFPKEQTCCGQPAYNSGFHKDAMKAAKQVIRAFENSETVVTPSGSCAAMIHHYYPVLFESDPVWRDKAQNLADKTHEFSDFLVNVLKVEDLDAKLESTATYHHSCHMIRGLEIEEEPIALLSQVDGLTIKELPYCKDCCGFGGTFAAKMSDISERMVDEKIKNITSTGASVLIGSDLGCLMNIGGRMRRTGKEIEIMHVAEVLERGGRI</sequence>
<dbReference type="Pfam" id="PF02754">
    <property type="entry name" value="CCG"/>
    <property type="match status" value="2"/>
</dbReference>
<evidence type="ECO:0000313" key="2">
    <source>
        <dbReference type="EMBL" id="QBP42224.1"/>
    </source>
</evidence>
<keyword evidence="3" id="KW-1185">Reference proteome</keyword>
<dbReference type="AlphaFoldDB" id="A0A4P7A0U5"/>
<protein>
    <submittedName>
        <fullName evidence="2">(Fe-S)-binding protein</fullName>
    </submittedName>
</protein>
<evidence type="ECO:0000313" key="3">
    <source>
        <dbReference type="Proteomes" id="UP000294292"/>
    </source>
</evidence>
<dbReference type="OrthoDB" id="9770306at2"/>
<accession>A0A4P7A0U5</accession>
<evidence type="ECO:0000259" key="1">
    <source>
        <dbReference type="Pfam" id="PF02754"/>
    </source>
</evidence>
<reference evidence="2 3" key="1">
    <citation type="submission" date="2019-03" db="EMBL/GenBank/DDBJ databases">
        <title>Complete genome sequence of Paenisporosarcina antarctica CGMCC 1.6503T.</title>
        <authorList>
            <person name="Rong J.-C."/>
            <person name="Chi N.-Y."/>
            <person name="Zhang Q.-F."/>
        </authorList>
    </citation>
    <scope>NUCLEOTIDE SEQUENCE [LARGE SCALE GENOMIC DNA]</scope>
    <source>
        <strain evidence="2 3">CGMCC 1.6503</strain>
    </source>
</reference>
<name>A0A4P7A0U5_9BACL</name>
<dbReference type="EMBL" id="CP038015">
    <property type="protein sequence ID" value="QBP42224.1"/>
    <property type="molecule type" value="Genomic_DNA"/>
</dbReference>
<dbReference type="InterPro" id="IPR004017">
    <property type="entry name" value="Cys_rich_dom"/>
</dbReference>
<dbReference type="PANTHER" id="PTHR30296">
    <property type="entry name" value="UNCHARACTERIZED PROTEIN YKGE"/>
    <property type="match status" value="1"/>
</dbReference>
<organism evidence="2 3">
    <name type="scientific">Paenisporosarcina antarctica</name>
    <dbReference type="NCBI Taxonomy" id="417367"/>
    <lineage>
        <taxon>Bacteria</taxon>
        <taxon>Bacillati</taxon>
        <taxon>Bacillota</taxon>
        <taxon>Bacilli</taxon>
        <taxon>Bacillales</taxon>
        <taxon>Caryophanaceae</taxon>
        <taxon>Paenisporosarcina</taxon>
    </lineage>
</organism>
<dbReference type="Proteomes" id="UP000294292">
    <property type="component" value="Chromosome"/>
</dbReference>